<comment type="caution">
    <text evidence="2">The sequence shown here is derived from an EMBL/GenBank/DDBJ whole genome shotgun (WGS) entry which is preliminary data.</text>
</comment>
<dbReference type="RefSeq" id="WP_038128080.1">
    <property type="nucleotide sequence ID" value="NZ_AUNB01000009.1"/>
</dbReference>
<accession>A0A074JZ65</accession>
<reference evidence="2 3" key="1">
    <citation type="journal article" date="2015" name="Antonie Van Leeuwenhoek">
        <title>Thioclava indica sp. nov., isolated from surface seawater of the Indian Ocean.</title>
        <authorList>
            <person name="Liu Y."/>
            <person name="Lai Q."/>
            <person name="Du J."/>
            <person name="Xu H."/>
            <person name="Jiang L."/>
            <person name="Shao Z."/>
        </authorList>
    </citation>
    <scope>NUCLEOTIDE SEQUENCE [LARGE SCALE GENOMIC DNA]</scope>
    <source>
        <strain evidence="2 3">DT23-4</strain>
    </source>
</reference>
<evidence type="ECO:0000313" key="3">
    <source>
        <dbReference type="Proteomes" id="UP000027471"/>
    </source>
</evidence>
<sequence>MKHTIFAATATICIALSATTASATSWGDCVAATWDPIGCAFNPDYEEWGGMTIHHKPGDLDKETFNRVSDLQAKGVFKNYEDLAKASISGKYRQSCDLKSFTKLVEKGAGSKDLMKRCYKPAK</sequence>
<keyword evidence="1" id="KW-0732">Signal</keyword>
<protein>
    <submittedName>
        <fullName evidence="2">Uncharacterized protein</fullName>
    </submittedName>
</protein>
<dbReference type="EMBL" id="AUNB01000009">
    <property type="protein sequence ID" value="KEO61195.1"/>
    <property type="molecule type" value="Genomic_DNA"/>
</dbReference>
<name>A0A074JZ65_9RHOB</name>
<proteinExistence type="predicted"/>
<evidence type="ECO:0000256" key="1">
    <source>
        <dbReference type="SAM" id="SignalP"/>
    </source>
</evidence>
<dbReference type="STRING" id="1353528.DT23_09835"/>
<feature type="chain" id="PRO_5001695221" evidence="1">
    <location>
        <begin position="24"/>
        <end position="123"/>
    </location>
</feature>
<gene>
    <name evidence="2" type="ORF">DT23_09835</name>
</gene>
<dbReference type="AlphaFoldDB" id="A0A074JZ65"/>
<feature type="signal peptide" evidence="1">
    <location>
        <begin position="1"/>
        <end position="23"/>
    </location>
</feature>
<keyword evidence="3" id="KW-1185">Reference proteome</keyword>
<dbReference type="Proteomes" id="UP000027471">
    <property type="component" value="Unassembled WGS sequence"/>
</dbReference>
<evidence type="ECO:0000313" key="2">
    <source>
        <dbReference type="EMBL" id="KEO61195.1"/>
    </source>
</evidence>
<organism evidence="2 3">
    <name type="scientific">Thioclava indica</name>
    <dbReference type="NCBI Taxonomy" id="1353528"/>
    <lineage>
        <taxon>Bacteria</taxon>
        <taxon>Pseudomonadati</taxon>
        <taxon>Pseudomonadota</taxon>
        <taxon>Alphaproteobacteria</taxon>
        <taxon>Rhodobacterales</taxon>
        <taxon>Paracoccaceae</taxon>
        <taxon>Thioclava</taxon>
    </lineage>
</organism>